<comment type="caution">
    <text evidence="2">The sequence shown here is derived from an EMBL/GenBank/DDBJ whole genome shotgun (WGS) entry which is preliminary data.</text>
</comment>
<sequence>MPGSESGKFGAGNQRPMRNSLPLGGKEAARAEFRGLLACSLLKLQCSAVDVFVLVTKLADALETKKNNGVLASRSQVWMAAYMKDGTSNSDSVNEVMTQMNELTEHMEGSSTDPAALQEQIFTQVMGPERLGRVRTFGLGPSPTDVFGGGYRRSQEHNHLFQTQVQEQVQEQLQRYQMQFESKMNEVMEKQIQAIRTDFQSRIQFLESQLQAAGVPVDLVVAPSNPLHRQQVVDSLSSHPTIRPMSHQQQSHAFSSQEVPKPRVSNDSLVKEYHNARLEAINAKERGDKKGQQQASQIIRKLKQEISALGLSDEILASGHDSSSFSASDDAFHSFIPSKHPETLALCNEEGDMASVLPAVESKVNGKGLTLLDLSPEQSPVSVPAPALEEESGDVELGSFFLEDVLPGDVLPPEVVELQKKEKMRELASGKNLEKLEGIWKKGDPQRIPKAVLQQLCQKSGWEAPKYNKVLGKENNSSYAISILRKASGRGKSRKAGGLVTLQLPSQDETSESAEVSWYRRFLMELTSMITLMAVPFEDDIVVAGVVLERVDSTDSTLSIIEEVLV</sequence>
<dbReference type="AlphaFoldDB" id="A0A4S4DJV8"/>
<feature type="region of interest" description="Disordered" evidence="1">
    <location>
        <begin position="1"/>
        <end position="21"/>
    </location>
</feature>
<evidence type="ECO:0000256" key="1">
    <source>
        <dbReference type="SAM" id="MobiDB-lite"/>
    </source>
</evidence>
<name>A0A4S4DJV8_CAMSN</name>
<reference evidence="2 3" key="1">
    <citation type="journal article" date="2018" name="Proc. Natl. Acad. Sci. U.S.A.">
        <title>Draft genome sequence of Camellia sinensis var. sinensis provides insights into the evolution of the tea genome and tea quality.</title>
        <authorList>
            <person name="Wei C."/>
            <person name="Yang H."/>
            <person name="Wang S."/>
            <person name="Zhao J."/>
            <person name="Liu C."/>
            <person name="Gao L."/>
            <person name="Xia E."/>
            <person name="Lu Y."/>
            <person name="Tai Y."/>
            <person name="She G."/>
            <person name="Sun J."/>
            <person name="Cao H."/>
            <person name="Tong W."/>
            <person name="Gao Q."/>
            <person name="Li Y."/>
            <person name="Deng W."/>
            <person name="Jiang X."/>
            <person name="Wang W."/>
            <person name="Chen Q."/>
            <person name="Zhang S."/>
            <person name="Li H."/>
            <person name="Wu J."/>
            <person name="Wang P."/>
            <person name="Li P."/>
            <person name="Shi C."/>
            <person name="Zheng F."/>
            <person name="Jian J."/>
            <person name="Huang B."/>
            <person name="Shan D."/>
            <person name="Shi M."/>
            <person name="Fang C."/>
            <person name="Yue Y."/>
            <person name="Li F."/>
            <person name="Li D."/>
            <person name="Wei S."/>
            <person name="Han B."/>
            <person name="Jiang C."/>
            <person name="Yin Y."/>
            <person name="Xia T."/>
            <person name="Zhang Z."/>
            <person name="Bennetzen J.L."/>
            <person name="Zhao S."/>
            <person name="Wan X."/>
        </authorList>
    </citation>
    <scope>NUCLEOTIDE SEQUENCE [LARGE SCALE GENOMIC DNA]</scope>
    <source>
        <strain evidence="3">cv. Shuchazao</strain>
        <tissue evidence="2">Leaf</tissue>
    </source>
</reference>
<keyword evidence="3" id="KW-1185">Reference proteome</keyword>
<evidence type="ECO:0000313" key="2">
    <source>
        <dbReference type="EMBL" id="THG03149.1"/>
    </source>
</evidence>
<organism evidence="2 3">
    <name type="scientific">Camellia sinensis var. sinensis</name>
    <name type="common">China tea</name>
    <dbReference type="NCBI Taxonomy" id="542762"/>
    <lineage>
        <taxon>Eukaryota</taxon>
        <taxon>Viridiplantae</taxon>
        <taxon>Streptophyta</taxon>
        <taxon>Embryophyta</taxon>
        <taxon>Tracheophyta</taxon>
        <taxon>Spermatophyta</taxon>
        <taxon>Magnoliopsida</taxon>
        <taxon>eudicotyledons</taxon>
        <taxon>Gunneridae</taxon>
        <taxon>Pentapetalae</taxon>
        <taxon>asterids</taxon>
        <taxon>Ericales</taxon>
        <taxon>Theaceae</taxon>
        <taxon>Camellia</taxon>
    </lineage>
</organism>
<dbReference type="EMBL" id="SDRB02011033">
    <property type="protein sequence ID" value="THG03149.1"/>
    <property type="molecule type" value="Genomic_DNA"/>
</dbReference>
<evidence type="ECO:0000313" key="3">
    <source>
        <dbReference type="Proteomes" id="UP000306102"/>
    </source>
</evidence>
<proteinExistence type="predicted"/>
<dbReference type="Pfam" id="PF03004">
    <property type="entry name" value="Transposase_24"/>
    <property type="match status" value="1"/>
</dbReference>
<dbReference type="STRING" id="542762.A0A4S4DJV8"/>
<dbReference type="InterPro" id="IPR004252">
    <property type="entry name" value="Probable_transposase_24"/>
</dbReference>
<dbReference type="Proteomes" id="UP000306102">
    <property type="component" value="Unassembled WGS sequence"/>
</dbReference>
<dbReference type="SUPFAM" id="SSF54768">
    <property type="entry name" value="dsRNA-binding domain-like"/>
    <property type="match status" value="1"/>
</dbReference>
<gene>
    <name evidence="2" type="ORF">TEA_001716</name>
</gene>
<accession>A0A4S4DJV8</accession>
<protein>
    <submittedName>
        <fullName evidence="2">Uncharacterized protein</fullName>
    </submittedName>
</protein>